<accession>A0A846TMV9</accession>
<dbReference type="EMBL" id="JAAVUN010000030">
    <property type="protein sequence ID" value="NKE10548.1"/>
    <property type="molecule type" value="Genomic_DNA"/>
</dbReference>
<dbReference type="RefSeq" id="WP_047688328.1">
    <property type="nucleotide sequence ID" value="NZ_JAAVUN010000030.1"/>
</dbReference>
<gene>
    <name evidence="2" type="ORF">GTW58_11530</name>
</gene>
<evidence type="ECO:0000256" key="1">
    <source>
        <dbReference type="SAM" id="MobiDB-lite"/>
    </source>
</evidence>
<comment type="caution">
    <text evidence="2">The sequence shown here is derived from an EMBL/GenBank/DDBJ whole genome shotgun (WGS) entry which is preliminary data.</text>
</comment>
<reference evidence="2 3" key="1">
    <citation type="submission" date="2020-02" db="EMBL/GenBank/DDBJ databases">
        <authorList>
            <person name="Sun Q."/>
        </authorList>
    </citation>
    <scope>NUCLEOTIDE SEQUENCE [LARGE SCALE GENOMIC DNA]</scope>
    <source>
        <strain evidence="2 3">YIM 13062</strain>
    </source>
</reference>
<dbReference type="AlphaFoldDB" id="A0A846TMV9"/>
<sequence length="169" mass="18362">MSRTFTIITTQEPDPVAMAWAVAEINPDFWVTVDEQAQVWRVDAPDQDMPVMVIETPSYVQAPDEALRLFGTHGGLDVVAAREALQAAERENSGAAHDPDSAGEATEQVSPAAYWQDVHAVSPVPEAESAAATFAKLMAHLGVGTCVQHGPEFRHLGESEDLLREEWQA</sequence>
<name>A0A846TMV9_9MICC</name>
<evidence type="ECO:0000313" key="2">
    <source>
        <dbReference type="EMBL" id="NKE10548.1"/>
    </source>
</evidence>
<proteinExistence type="predicted"/>
<keyword evidence="3" id="KW-1185">Reference proteome</keyword>
<feature type="region of interest" description="Disordered" evidence="1">
    <location>
        <begin position="88"/>
        <end position="109"/>
    </location>
</feature>
<organism evidence="2 3">
    <name type="scientific">Kocuria subflava</name>
    <dbReference type="NCBI Taxonomy" id="1736139"/>
    <lineage>
        <taxon>Bacteria</taxon>
        <taxon>Bacillati</taxon>
        <taxon>Actinomycetota</taxon>
        <taxon>Actinomycetes</taxon>
        <taxon>Micrococcales</taxon>
        <taxon>Micrococcaceae</taxon>
        <taxon>Kocuria</taxon>
    </lineage>
</organism>
<dbReference type="Proteomes" id="UP000521379">
    <property type="component" value="Unassembled WGS sequence"/>
</dbReference>
<feature type="compositionally biased region" description="Basic and acidic residues" evidence="1">
    <location>
        <begin position="88"/>
        <end position="100"/>
    </location>
</feature>
<evidence type="ECO:0000313" key="3">
    <source>
        <dbReference type="Proteomes" id="UP000521379"/>
    </source>
</evidence>
<protein>
    <submittedName>
        <fullName evidence="2">Uncharacterized protein</fullName>
    </submittedName>
</protein>